<organism evidence="1 2">
    <name type="scientific">Owenia fusiformis</name>
    <name type="common">Polychaete worm</name>
    <dbReference type="NCBI Taxonomy" id="6347"/>
    <lineage>
        <taxon>Eukaryota</taxon>
        <taxon>Metazoa</taxon>
        <taxon>Spiralia</taxon>
        <taxon>Lophotrochozoa</taxon>
        <taxon>Annelida</taxon>
        <taxon>Polychaeta</taxon>
        <taxon>Sedentaria</taxon>
        <taxon>Canalipalpata</taxon>
        <taxon>Sabellida</taxon>
        <taxon>Oweniida</taxon>
        <taxon>Oweniidae</taxon>
        <taxon>Owenia</taxon>
    </lineage>
</organism>
<name>A0A8J1XT88_OWEFU</name>
<dbReference type="EMBL" id="CAIIXF020000003">
    <property type="protein sequence ID" value="CAH1779169.1"/>
    <property type="molecule type" value="Genomic_DNA"/>
</dbReference>
<gene>
    <name evidence="1" type="ORF">OFUS_LOCUS6002</name>
</gene>
<evidence type="ECO:0000313" key="2">
    <source>
        <dbReference type="Proteomes" id="UP000749559"/>
    </source>
</evidence>
<reference evidence="1" key="1">
    <citation type="submission" date="2022-03" db="EMBL/GenBank/DDBJ databases">
        <authorList>
            <person name="Martin C."/>
        </authorList>
    </citation>
    <scope>NUCLEOTIDE SEQUENCE</scope>
</reference>
<evidence type="ECO:0000313" key="1">
    <source>
        <dbReference type="EMBL" id="CAH1779169.1"/>
    </source>
</evidence>
<protein>
    <submittedName>
        <fullName evidence="1">Uncharacterized protein</fullName>
    </submittedName>
</protein>
<proteinExistence type="predicted"/>
<dbReference type="AlphaFoldDB" id="A0A8J1XT88"/>
<accession>A0A8J1XT88</accession>
<dbReference type="Proteomes" id="UP000749559">
    <property type="component" value="Unassembled WGS sequence"/>
</dbReference>
<sequence length="354" mass="39462">MTGMIQLVFLLSLFECVLMQVLDISPEMMQDINCDTPGFSRVGAMMLSMKDCVFIVCDPGNPDARRRKFAMGCSETEQVDTNKLKENEIFYPFYCLKRENRLAIRSPLDCLAIRRKQICKRKENTNINCGPTYDDLKGNTNDGLSNDDVIFGDPHIWQKVAGGEDGPGETLCYDISGKGSFTYRLLSVKQPAIDVDITLTTTADGSDSKLIEAVTVETAFEIIRASKDEHGSLLYTVTNKGDEISAAHGISEDEKTVVIAVERFHVKLKCARTYIVVEVSDVTKLGEIGGIMGDISESIKSLDNGELILKDGSMLNAVKSKWVAFTISDHEEHHYECWKVENIVPDMEKYEQAP</sequence>
<comment type="caution">
    <text evidence="1">The sequence shown here is derived from an EMBL/GenBank/DDBJ whole genome shotgun (WGS) entry which is preliminary data.</text>
</comment>
<keyword evidence="2" id="KW-1185">Reference proteome</keyword>